<evidence type="ECO:0000313" key="1">
    <source>
        <dbReference type="EMBL" id="MBB6145119.1"/>
    </source>
</evidence>
<dbReference type="OrthoDB" id="8005409at2"/>
<comment type="caution">
    <text evidence="1">The sequence shown here is derived from an EMBL/GenBank/DDBJ whole genome shotgun (WGS) entry which is preliminary data.</text>
</comment>
<sequence length="84" mass="8878">MSECAAQSFSGINPAKFACLVANAAKQGIKIDGNHGSASKSGITIAWNYAPETGNLTIQCMETPFYLGCDQVNSIIHELVNDCP</sequence>
<protein>
    <submittedName>
        <fullName evidence="1">Uncharacterized protein</fullName>
    </submittedName>
</protein>
<dbReference type="Proteomes" id="UP000538666">
    <property type="component" value="Unassembled WGS sequence"/>
</dbReference>
<keyword evidence="2" id="KW-1185">Reference proteome</keyword>
<evidence type="ECO:0000313" key="2">
    <source>
        <dbReference type="Proteomes" id="UP000538666"/>
    </source>
</evidence>
<organism evidence="1 2">
    <name type="scientific">Silvibacterium bohemicum</name>
    <dbReference type="NCBI Taxonomy" id="1577686"/>
    <lineage>
        <taxon>Bacteria</taxon>
        <taxon>Pseudomonadati</taxon>
        <taxon>Acidobacteriota</taxon>
        <taxon>Terriglobia</taxon>
        <taxon>Terriglobales</taxon>
        <taxon>Acidobacteriaceae</taxon>
        <taxon>Silvibacterium</taxon>
    </lineage>
</organism>
<dbReference type="EMBL" id="JACHEK010000006">
    <property type="protein sequence ID" value="MBB6145119.1"/>
    <property type="molecule type" value="Genomic_DNA"/>
</dbReference>
<gene>
    <name evidence="1" type="ORF">HNQ77_003077</name>
</gene>
<accession>A0A841JZJ4</accession>
<name>A0A841JZJ4_9BACT</name>
<dbReference type="AlphaFoldDB" id="A0A841JZJ4"/>
<proteinExistence type="predicted"/>
<reference evidence="1 2" key="1">
    <citation type="submission" date="2020-08" db="EMBL/GenBank/DDBJ databases">
        <title>Genomic Encyclopedia of Type Strains, Phase IV (KMG-IV): sequencing the most valuable type-strain genomes for metagenomic binning, comparative biology and taxonomic classification.</title>
        <authorList>
            <person name="Goeker M."/>
        </authorList>
    </citation>
    <scope>NUCLEOTIDE SEQUENCE [LARGE SCALE GENOMIC DNA]</scope>
    <source>
        <strain evidence="1 2">DSM 103733</strain>
    </source>
</reference>
<dbReference type="RefSeq" id="WP_050061749.1">
    <property type="nucleotide sequence ID" value="NZ_JACHEK010000006.1"/>
</dbReference>